<reference evidence="1" key="1">
    <citation type="submission" date="2017-05" db="UniProtKB">
        <authorList>
            <consortium name="EnsemblMetazoa"/>
        </authorList>
    </citation>
    <scope>IDENTIFICATION</scope>
</reference>
<name>A0A1X7TI56_AMPQE</name>
<dbReference type="InParanoid" id="A0A1X7TI56"/>
<evidence type="ECO:0000313" key="1">
    <source>
        <dbReference type="EnsemblMetazoa" id="Aqu2.1.14452_001"/>
    </source>
</evidence>
<organism evidence="1">
    <name type="scientific">Amphimedon queenslandica</name>
    <name type="common">Sponge</name>
    <dbReference type="NCBI Taxonomy" id="400682"/>
    <lineage>
        <taxon>Eukaryota</taxon>
        <taxon>Metazoa</taxon>
        <taxon>Porifera</taxon>
        <taxon>Demospongiae</taxon>
        <taxon>Heteroscleromorpha</taxon>
        <taxon>Haplosclerida</taxon>
        <taxon>Niphatidae</taxon>
        <taxon>Amphimedon</taxon>
    </lineage>
</organism>
<protein>
    <submittedName>
        <fullName evidence="1">Uncharacterized protein</fullName>
    </submittedName>
</protein>
<dbReference type="EnsemblMetazoa" id="Aqu2.1.14452_001">
    <property type="protein sequence ID" value="Aqu2.1.14452_001"/>
    <property type="gene ID" value="Aqu2.1.14452"/>
</dbReference>
<accession>A0A1X7TI56</accession>
<proteinExistence type="predicted"/>
<dbReference type="AlphaFoldDB" id="A0A1X7TI56"/>
<sequence>MIASTCMHAALSMMRLRLHAKGSS</sequence>